<dbReference type="GO" id="GO:0016020">
    <property type="term" value="C:membrane"/>
    <property type="evidence" value="ECO:0007669"/>
    <property type="project" value="UniProtKB-SubCell"/>
</dbReference>
<keyword evidence="4" id="KW-1133">Transmembrane helix</keyword>
<keyword evidence="7" id="KW-0245">EGF-like domain</keyword>
<dbReference type="Pfam" id="PF00954">
    <property type="entry name" value="S_locus_glycop"/>
    <property type="match status" value="1"/>
</dbReference>
<dbReference type="AlphaFoldDB" id="A0A7J6EAR8"/>
<dbReference type="Gene3D" id="2.10.25.10">
    <property type="entry name" value="Laminin"/>
    <property type="match status" value="1"/>
</dbReference>
<evidence type="ECO:0000313" key="10">
    <source>
        <dbReference type="Proteomes" id="UP000525078"/>
    </source>
</evidence>
<dbReference type="InterPro" id="IPR000858">
    <property type="entry name" value="S_locus_glycoprot_dom"/>
</dbReference>
<evidence type="ECO:0000256" key="4">
    <source>
        <dbReference type="ARBA" id="ARBA00022989"/>
    </source>
</evidence>
<keyword evidence="2" id="KW-0812">Transmembrane</keyword>
<evidence type="ECO:0000256" key="3">
    <source>
        <dbReference type="ARBA" id="ARBA00022729"/>
    </source>
</evidence>
<comment type="caution">
    <text evidence="7">Lacks conserved residue(s) required for the propagation of feature annotation.</text>
</comment>
<keyword evidence="6" id="KW-1015">Disulfide bond</keyword>
<evidence type="ECO:0000256" key="7">
    <source>
        <dbReference type="PROSITE-ProRule" id="PRU00076"/>
    </source>
</evidence>
<accession>A0A7J6EAR8</accession>
<dbReference type="GO" id="GO:0048544">
    <property type="term" value="P:recognition of pollen"/>
    <property type="evidence" value="ECO:0007669"/>
    <property type="project" value="InterPro"/>
</dbReference>
<dbReference type="CDD" id="cd00053">
    <property type="entry name" value="EGF"/>
    <property type="match status" value="1"/>
</dbReference>
<keyword evidence="5" id="KW-0472">Membrane</keyword>
<evidence type="ECO:0000256" key="1">
    <source>
        <dbReference type="ARBA" id="ARBA00004167"/>
    </source>
</evidence>
<keyword evidence="3" id="KW-0732">Signal</keyword>
<name>A0A7J6EAR8_CANSA</name>
<comment type="caution">
    <text evidence="9">The sequence shown here is derived from an EMBL/GenBank/DDBJ whole genome shotgun (WGS) entry which is preliminary data.</text>
</comment>
<dbReference type="InterPro" id="IPR000742">
    <property type="entry name" value="EGF"/>
</dbReference>
<dbReference type="EMBL" id="JAATIP010000264">
    <property type="protein sequence ID" value="KAF4355537.1"/>
    <property type="molecule type" value="Genomic_DNA"/>
</dbReference>
<proteinExistence type="predicted"/>
<comment type="subcellular location">
    <subcellularLocation>
        <location evidence="1">Membrane</location>
        <topology evidence="1">Single-pass membrane protein</topology>
    </subcellularLocation>
</comment>
<evidence type="ECO:0000313" key="9">
    <source>
        <dbReference type="EMBL" id="KAF4355537.1"/>
    </source>
</evidence>
<evidence type="ECO:0000259" key="8">
    <source>
        <dbReference type="PROSITE" id="PS50026"/>
    </source>
</evidence>
<reference evidence="9 10" key="1">
    <citation type="journal article" date="2020" name="bioRxiv">
        <title>Sequence and annotation of 42 cannabis genomes reveals extensive copy number variation in cannabinoid synthesis and pathogen resistance genes.</title>
        <authorList>
            <person name="Mckernan K.J."/>
            <person name="Helbert Y."/>
            <person name="Kane L.T."/>
            <person name="Ebling H."/>
            <person name="Zhang L."/>
            <person name="Liu B."/>
            <person name="Eaton Z."/>
            <person name="Mclaughlin S."/>
            <person name="Kingan S."/>
            <person name="Baybayan P."/>
            <person name="Concepcion G."/>
            <person name="Jordan M."/>
            <person name="Riva A."/>
            <person name="Barbazuk W."/>
            <person name="Harkins T."/>
        </authorList>
    </citation>
    <scope>NUCLEOTIDE SEQUENCE [LARGE SCALE GENOMIC DNA]</scope>
    <source>
        <strain evidence="10">cv. Jamaican Lion 4</strain>
        <tissue evidence="9">Leaf</tissue>
    </source>
</reference>
<dbReference type="PANTHER" id="PTHR47974">
    <property type="entry name" value="OS07G0415500 PROTEIN"/>
    <property type="match status" value="1"/>
</dbReference>
<organism evidence="9 10">
    <name type="scientific">Cannabis sativa</name>
    <name type="common">Hemp</name>
    <name type="synonym">Marijuana</name>
    <dbReference type="NCBI Taxonomy" id="3483"/>
    <lineage>
        <taxon>Eukaryota</taxon>
        <taxon>Viridiplantae</taxon>
        <taxon>Streptophyta</taxon>
        <taxon>Embryophyta</taxon>
        <taxon>Tracheophyta</taxon>
        <taxon>Spermatophyta</taxon>
        <taxon>Magnoliopsida</taxon>
        <taxon>eudicotyledons</taxon>
        <taxon>Gunneridae</taxon>
        <taxon>Pentapetalae</taxon>
        <taxon>rosids</taxon>
        <taxon>fabids</taxon>
        <taxon>Rosales</taxon>
        <taxon>Cannabaceae</taxon>
        <taxon>Cannabis</taxon>
    </lineage>
</organism>
<dbReference type="PANTHER" id="PTHR47974:SF6">
    <property type="entry name" value="NON-SPECIFIC SERINE_THREONINE PROTEIN KINASE"/>
    <property type="match status" value="1"/>
</dbReference>
<protein>
    <recommendedName>
        <fullName evidence="8">EGF-like domain-containing protein</fullName>
    </recommendedName>
</protein>
<gene>
    <name evidence="9" type="ORF">F8388_003118</name>
</gene>
<evidence type="ECO:0000256" key="2">
    <source>
        <dbReference type="ARBA" id="ARBA00022692"/>
    </source>
</evidence>
<evidence type="ECO:0000256" key="5">
    <source>
        <dbReference type="ARBA" id="ARBA00023136"/>
    </source>
</evidence>
<dbReference type="Proteomes" id="UP000525078">
    <property type="component" value="Unassembled WGS sequence"/>
</dbReference>
<dbReference type="PROSITE" id="PS50026">
    <property type="entry name" value="EGF_3"/>
    <property type="match status" value="1"/>
</dbReference>
<feature type="domain" description="EGF-like" evidence="8">
    <location>
        <begin position="94"/>
        <end position="132"/>
    </location>
</feature>
<evidence type="ECO:0000256" key="6">
    <source>
        <dbReference type="ARBA" id="ARBA00023157"/>
    </source>
</evidence>
<sequence>MVVWPGGGRRMDGWLCDNEQREMVGDAAERELGFLLSSSSTESPQPHALASFDIGKSQQRLRLCYRLTLDNDGNLRIYGFDPDQREWTEVLHATHKLCTIHDTCGANAICTSNGFYSSSCVCPPGFAGDNPKEKGEFERSNESERLRIELYEKSNRKRHVQRRPHHRSQVAESIRRCGRCRDLRERRPLLIDDE</sequence>